<protein>
    <submittedName>
        <fullName evidence="1">Uncharacterized protein</fullName>
    </submittedName>
</protein>
<accession>A0ACC1H9F4</accession>
<dbReference type="Proteomes" id="UP001145114">
    <property type="component" value="Unassembled WGS sequence"/>
</dbReference>
<reference evidence="1" key="1">
    <citation type="submission" date="2022-06" db="EMBL/GenBank/DDBJ databases">
        <title>Phylogenomic reconstructions and comparative analyses of Kickxellomycotina fungi.</title>
        <authorList>
            <person name="Reynolds N.K."/>
            <person name="Stajich J.E."/>
            <person name="Barry K."/>
            <person name="Grigoriev I.V."/>
            <person name="Crous P."/>
            <person name="Smith M.E."/>
        </authorList>
    </citation>
    <scope>NUCLEOTIDE SEQUENCE</scope>
    <source>
        <strain evidence="1">RSA 2271</strain>
    </source>
</reference>
<comment type="caution">
    <text evidence="1">The sequence shown here is derived from an EMBL/GenBank/DDBJ whole genome shotgun (WGS) entry which is preliminary data.</text>
</comment>
<sequence length="102" mass="11519">MSNPADAPNAESQGPAKTVKLQSSDDEVFVVDRDIAEQSQLIKNMLDDVGDLDENIPLQNVPSKVLKHIIEYCTHHRSDPVALKEYFMEATMRSDDMEAWDE</sequence>
<evidence type="ECO:0000313" key="1">
    <source>
        <dbReference type="EMBL" id="KAJ1670097.1"/>
    </source>
</evidence>
<name>A0ACC1H9F4_9FUNG</name>
<evidence type="ECO:0000313" key="2">
    <source>
        <dbReference type="Proteomes" id="UP001145114"/>
    </source>
</evidence>
<proteinExistence type="predicted"/>
<gene>
    <name evidence="1" type="ORF">EV182_008424</name>
</gene>
<feature type="non-terminal residue" evidence="1">
    <location>
        <position position="102"/>
    </location>
</feature>
<keyword evidence="2" id="KW-1185">Reference proteome</keyword>
<dbReference type="EMBL" id="JAMZIH010009463">
    <property type="protein sequence ID" value="KAJ1670097.1"/>
    <property type="molecule type" value="Genomic_DNA"/>
</dbReference>
<organism evidence="1 2">
    <name type="scientific">Spiromyces aspiralis</name>
    <dbReference type="NCBI Taxonomy" id="68401"/>
    <lineage>
        <taxon>Eukaryota</taxon>
        <taxon>Fungi</taxon>
        <taxon>Fungi incertae sedis</taxon>
        <taxon>Zoopagomycota</taxon>
        <taxon>Kickxellomycotina</taxon>
        <taxon>Kickxellomycetes</taxon>
        <taxon>Kickxellales</taxon>
        <taxon>Kickxellaceae</taxon>
        <taxon>Spiromyces</taxon>
    </lineage>
</organism>